<sequence>MRRQWFVLSSIALALALSGCQSTEPQTQSEITEPNTTDDRDGCEVGNTPIDSEQDCDIAKDGVIDVVHPKEDIAVKLEPKKSKREVSEAPIVITNVWDRIANQSQFAIPDDKRLLVQRNWYLKHPEYMARVVKRADPFLYYITEQIEARKMPLELALLPIVESAFDPFAYSHGRAAGMWQFIPGTAKRFGIRQSWWYDGRRDVIASTAGALDYLNYLNKYFDGNWLHALAAYNSGEGRVSRAIKRNKKLGKPTDFWSLDLPRETRAYVPKLLALADILRNREAYDFAWPEIENVPVIEVVEIGSQVDLAFAADLAQMELEALQALNPGFNRWATDPDGPHHLVLPVDKAQGFTTELAKIDRQERLNWVRHRVKRGDSLLRLAGKYHTIAAIIKQVNDLDSDVIRIGQAIMVPVALKELNAYALSQDQRLASLQNIERADHKLVHKVVSGDTFWDISRKYDISSAELAKWNGMAPNDTLQPGQELVIWTNQVSQDQRNDAIIKSLTYTVRNGDSLSRIASKFNVRINDIKKWNDLQSHRYLQPGQKLKLFVDVTRLKNIG</sequence>
<dbReference type="FunFam" id="1.10.530.10:FF:000004">
    <property type="entry name" value="Membrane-bound lytic murein transglycosylase D"/>
    <property type="match status" value="1"/>
</dbReference>
<dbReference type="InterPro" id="IPR008258">
    <property type="entry name" value="Transglycosylase_SLT_dom_1"/>
</dbReference>
<dbReference type="SUPFAM" id="SSF53955">
    <property type="entry name" value="Lysozyme-like"/>
    <property type="match status" value="1"/>
</dbReference>
<proteinExistence type="inferred from homology"/>
<dbReference type="InterPro" id="IPR023346">
    <property type="entry name" value="Lysozyme-like_dom_sf"/>
</dbReference>
<dbReference type="KEGG" id="salm:D0Y50_12195"/>
<reference evidence="5 6" key="1">
    <citation type="submission" date="2018-08" db="EMBL/GenBank/DDBJ databases">
        <title>Salinimonas sediminis sp. nov., a piezophilic bacterium isolated from a deep-sea sediment sample from the New Britain Trench.</title>
        <authorList>
            <person name="Cao J."/>
        </authorList>
    </citation>
    <scope>NUCLEOTIDE SEQUENCE [LARGE SCALE GENOMIC DNA]</scope>
    <source>
        <strain evidence="5 6">N102</strain>
    </source>
</reference>
<dbReference type="OrthoDB" id="9815002at2"/>
<dbReference type="PROSITE" id="PS51257">
    <property type="entry name" value="PROKAR_LIPOPROTEIN"/>
    <property type="match status" value="1"/>
</dbReference>
<evidence type="ECO:0000256" key="3">
    <source>
        <dbReference type="SAM" id="SignalP"/>
    </source>
</evidence>
<dbReference type="PANTHER" id="PTHR33734">
    <property type="entry name" value="LYSM DOMAIN-CONTAINING GPI-ANCHORED PROTEIN 2"/>
    <property type="match status" value="1"/>
</dbReference>
<feature type="region of interest" description="Disordered" evidence="2">
    <location>
        <begin position="23"/>
        <end position="51"/>
    </location>
</feature>
<dbReference type="RefSeq" id="WP_117317201.1">
    <property type="nucleotide sequence ID" value="NZ_CP031769.1"/>
</dbReference>
<dbReference type="AlphaFoldDB" id="A0A346NND5"/>
<dbReference type="InterPro" id="IPR036779">
    <property type="entry name" value="LysM_dom_sf"/>
</dbReference>
<feature type="domain" description="LysM" evidence="4">
    <location>
        <begin position="442"/>
        <end position="486"/>
    </location>
</feature>
<dbReference type="Pfam" id="PF01464">
    <property type="entry name" value="SLT"/>
    <property type="match status" value="1"/>
</dbReference>
<evidence type="ECO:0000256" key="2">
    <source>
        <dbReference type="SAM" id="MobiDB-lite"/>
    </source>
</evidence>
<evidence type="ECO:0000313" key="6">
    <source>
        <dbReference type="Proteomes" id="UP000262073"/>
    </source>
</evidence>
<feature type="domain" description="LysM" evidence="4">
    <location>
        <begin position="368"/>
        <end position="411"/>
    </location>
</feature>
<dbReference type="SUPFAM" id="SSF54106">
    <property type="entry name" value="LysM domain"/>
    <property type="match status" value="3"/>
</dbReference>
<protein>
    <submittedName>
        <fullName evidence="5">LysM peptidoglycan-binding domain-containing protein</fullName>
    </submittedName>
</protein>
<dbReference type="CDD" id="cd16894">
    <property type="entry name" value="MltD-like"/>
    <property type="match status" value="1"/>
</dbReference>
<accession>A0A346NND5</accession>
<feature type="domain" description="LysM" evidence="4">
    <location>
        <begin position="504"/>
        <end position="548"/>
    </location>
</feature>
<comment type="similarity">
    <text evidence="1">Belongs to the transglycosylase Slt family.</text>
</comment>
<keyword evidence="6" id="KW-1185">Reference proteome</keyword>
<feature type="signal peptide" evidence="3">
    <location>
        <begin position="1"/>
        <end position="22"/>
    </location>
</feature>
<name>A0A346NND5_9ALTE</name>
<dbReference type="PROSITE" id="PS00922">
    <property type="entry name" value="TRANSGLYCOSYLASE"/>
    <property type="match status" value="1"/>
</dbReference>
<dbReference type="GO" id="GO:0000270">
    <property type="term" value="P:peptidoglycan metabolic process"/>
    <property type="evidence" value="ECO:0007669"/>
    <property type="project" value="InterPro"/>
</dbReference>
<evidence type="ECO:0000313" key="5">
    <source>
        <dbReference type="EMBL" id="AXR07042.1"/>
    </source>
</evidence>
<evidence type="ECO:0000256" key="1">
    <source>
        <dbReference type="ARBA" id="ARBA00007734"/>
    </source>
</evidence>
<dbReference type="Gene3D" id="3.10.350.10">
    <property type="entry name" value="LysM domain"/>
    <property type="match status" value="3"/>
</dbReference>
<dbReference type="EMBL" id="CP031769">
    <property type="protein sequence ID" value="AXR07042.1"/>
    <property type="molecule type" value="Genomic_DNA"/>
</dbReference>
<dbReference type="PROSITE" id="PS51782">
    <property type="entry name" value="LYSM"/>
    <property type="match status" value="3"/>
</dbReference>
<dbReference type="InterPro" id="IPR018392">
    <property type="entry name" value="LysM"/>
</dbReference>
<gene>
    <name evidence="5" type="ORF">D0Y50_12195</name>
</gene>
<dbReference type="CDD" id="cd00118">
    <property type="entry name" value="LysM"/>
    <property type="match status" value="3"/>
</dbReference>
<feature type="chain" id="PRO_5016923063" evidence="3">
    <location>
        <begin position="23"/>
        <end position="559"/>
    </location>
</feature>
<dbReference type="GO" id="GO:0008932">
    <property type="term" value="F:lytic endotransglycosylase activity"/>
    <property type="evidence" value="ECO:0007669"/>
    <property type="project" value="TreeGrafter"/>
</dbReference>
<dbReference type="GO" id="GO:0016020">
    <property type="term" value="C:membrane"/>
    <property type="evidence" value="ECO:0007669"/>
    <property type="project" value="InterPro"/>
</dbReference>
<dbReference type="Pfam" id="PF01476">
    <property type="entry name" value="LysM"/>
    <property type="match status" value="3"/>
</dbReference>
<dbReference type="Gene3D" id="1.10.530.10">
    <property type="match status" value="1"/>
</dbReference>
<evidence type="ECO:0000259" key="4">
    <source>
        <dbReference type="PROSITE" id="PS51782"/>
    </source>
</evidence>
<feature type="compositionally biased region" description="Polar residues" evidence="2">
    <location>
        <begin position="23"/>
        <end position="35"/>
    </location>
</feature>
<dbReference type="PANTHER" id="PTHR33734:SF22">
    <property type="entry name" value="MEMBRANE-BOUND LYTIC MUREIN TRANSGLYCOSYLASE D"/>
    <property type="match status" value="1"/>
</dbReference>
<dbReference type="SMART" id="SM00257">
    <property type="entry name" value="LysM"/>
    <property type="match status" value="3"/>
</dbReference>
<dbReference type="Proteomes" id="UP000262073">
    <property type="component" value="Chromosome"/>
</dbReference>
<organism evidence="5 6">
    <name type="scientific">Salinimonas sediminis</name>
    <dbReference type="NCBI Taxonomy" id="2303538"/>
    <lineage>
        <taxon>Bacteria</taxon>
        <taxon>Pseudomonadati</taxon>
        <taxon>Pseudomonadota</taxon>
        <taxon>Gammaproteobacteria</taxon>
        <taxon>Alteromonadales</taxon>
        <taxon>Alteromonadaceae</taxon>
        <taxon>Alteromonas/Salinimonas group</taxon>
        <taxon>Salinimonas</taxon>
    </lineage>
</organism>
<dbReference type="InterPro" id="IPR000189">
    <property type="entry name" value="Transglyc_AS"/>
</dbReference>
<keyword evidence="3" id="KW-0732">Signal</keyword>